<sequence length="688" mass="78938">MAPKVWKIKTTIDDRRTSEKHHENEAAIKNASDKTCPKSTTMPPEAWKIKNTVVASDHQQQEAGIMNPVKLLVLPLRGIIVHRAHRSRPETIPRNRRPDFCYGKFLVYKRPFCLDFLKFCFERFHVGLWSSAKEYNLQGILTNVMGDLKNKLLFTWDQEHCTDSGFMCLENQDKPLFLKELDHLWQKKYPNLPWGDEEYSASNTLLIASPEKALLNPPNTAIFPLNYDPANKKDDFLGPKGELRVFLEGLAEAEDVQSYVQDHPIGEPEILPSHPDWDYYCKIICYINKKRNIAFGFFLPMKKGSYVACHIAFSIASPCRSSILVTRYLFHFLRHIFHPDSSFTPNQTQEDPLMAPKIWRIKSTVDDPRTSERHSQIEAGINNASDKTCPKSTTMPPKASKIKTTGVASGDQLTDEQDDEKEAGINNVVVASGDTEDDKEAGIDSGIPLDRLHLGSKKKLLVIPLRGIIVHRAHRTRPDTIPRNRRPDFCYGNFFVYKRPFCVEFLRFCFEKFNVGLWSSSREQNLQGILTNVMGDLKNKLLFTWDQKQCTNSGFMCLENQEKPLFLKELDHLWQKKDPNLPWSDGEYSASNTLLITYPEKTLLNPPHTSISPLNYDPENKKDDFLGPKGELRVFLEGLAEAEDVQTYVQDHPIGEPDILPSHPGWDYYCKIICSINKIRNKDKKKLL</sequence>
<dbReference type="InterPro" id="IPR023214">
    <property type="entry name" value="HAD_sf"/>
</dbReference>
<feature type="region of interest" description="Disordered" evidence="1">
    <location>
        <begin position="364"/>
        <end position="419"/>
    </location>
</feature>
<evidence type="ECO:0000259" key="2">
    <source>
        <dbReference type="PROSITE" id="PS50969"/>
    </source>
</evidence>
<dbReference type="Pfam" id="PF03031">
    <property type="entry name" value="NIF"/>
    <property type="match status" value="2"/>
</dbReference>
<dbReference type="EMBL" id="SZYD01000016">
    <property type="protein sequence ID" value="KAD3337537.1"/>
    <property type="molecule type" value="Genomic_DNA"/>
</dbReference>
<protein>
    <recommendedName>
        <fullName evidence="2">FCP1 homology domain-containing protein</fullName>
    </recommendedName>
</protein>
<feature type="compositionally biased region" description="Polar residues" evidence="1">
    <location>
        <begin position="382"/>
        <end position="395"/>
    </location>
</feature>
<accession>A0A5N6MAN9</accession>
<dbReference type="AlphaFoldDB" id="A0A5N6MAN9"/>
<dbReference type="SUPFAM" id="SSF56784">
    <property type="entry name" value="HAD-like"/>
    <property type="match status" value="2"/>
</dbReference>
<feature type="compositionally biased region" description="Basic and acidic residues" evidence="1">
    <location>
        <begin position="10"/>
        <end position="36"/>
    </location>
</feature>
<dbReference type="InterPro" id="IPR050365">
    <property type="entry name" value="TIM50"/>
</dbReference>
<proteinExistence type="predicted"/>
<dbReference type="SMART" id="SM00577">
    <property type="entry name" value="CPDc"/>
    <property type="match status" value="2"/>
</dbReference>
<feature type="region of interest" description="Disordered" evidence="1">
    <location>
        <begin position="9"/>
        <end position="41"/>
    </location>
</feature>
<dbReference type="PROSITE" id="PS50969">
    <property type="entry name" value="FCP1"/>
    <property type="match status" value="2"/>
</dbReference>
<organism evidence="3 4">
    <name type="scientific">Mikania micrantha</name>
    <name type="common">bitter vine</name>
    <dbReference type="NCBI Taxonomy" id="192012"/>
    <lineage>
        <taxon>Eukaryota</taxon>
        <taxon>Viridiplantae</taxon>
        <taxon>Streptophyta</taxon>
        <taxon>Embryophyta</taxon>
        <taxon>Tracheophyta</taxon>
        <taxon>Spermatophyta</taxon>
        <taxon>Magnoliopsida</taxon>
        <taxon>eudicotyledons</taxon>
        <taxon>Gunneridae</taxon>
        <taxon>Pentapetalae</taxon>
        <taxon>asterids</taxon>
        <taxon>campanulids</taxon>
        <taxon>Asterales</taxon>
        <taxon>Asteraceae</taxon>
        <taxon>Asteroideae</taxon>
        <taxon>Heliantheae alliance</taxon>
        <taxon>Eupatorieae</taxon>
        <taxon>Mikania</taxon>
    </lineage>
</organism>
<gene>
    <name evidence="3" type="ORF">E3N88_33057</name>
</gene>
<evidence type="ECO:0000313" key="3">
    <source>
        <dbReference type="EMBL" id="KAD3337537.1"/>
    </source>
</evidence>
<dbReference type="OrthoDB" id="1711508at2759"/>
<evidence type="ECO:0000256" key="1">
    <source>
        <dbReference type="SAM" id="MobiDB-lite"/>
    </source>
</evidence>
<evidence type="ECO:0000313" key="4">
    <source>
        <dbReference type="Proteomes" id="UP000326396"/>
    </source>
</evidence>
<comment type="caution">
    <text evidence="3">The sequence shown here is derived from an EMBL/GenBank/DDBJ whole genome shotgun (WGS) entry which is preliminary data.</text>
</comment>
<dbReference type="Proteomes" id="UP000326396">
    <property type="component" value="Linkage Group LG6"/>
</dbReference>
<feature type="domain" description="FCP1 homology" evidence="2">
    <location>
        <begin position="454"/>
        <end position="639"/>
    </location>
</feature>
<reference evidence="3 4" key="1">
    <citation type="submission" date="2019-05" db="EMBL/GenBank/DDBJ databases">
        <title>Mikania micrantha, genome provides insights into the molecular mechanism of rapid growth.</title>
        <authorList>
            <person name="Liu B."/>
        </authorList>
    </citation>
    <scope>NUCLEOTIDE SEQUENCE [LARGE SCALE GENOMIC DNA]</scope>
    <source>
        <strain evidence="3">NLD-2019</strain>
        <tissue evidence="3">Leaf</tissue>
    </source>
</reference>
<dbReference type="InterPro" id="IPR036412">
    <property type="entry name" value="HAD-like_sf"/>
</dbReference>
<feature type="domain" description="FCP1 homology" evidence="2">
    <location>
        <begin position="65"/>
        <end position="250"/>
    </location>
</feature>
<feature type="compositionally biased region" description="Basic and acidic residues" evidence="1">
    <location>
        <begin position="364"/>
        <end position="376"/>
    </location>
</feature>
<dbReference type="InterPro" id="IPR004274">
    <property type="entry name" value="FCP1_dom"/>
</dbReference>
<name>A0A5N6MAN9_9ASTR</name>
<keyword evidence="4" id="KW-1185">Reference proteome</keyword>
<dbReference type="Gene3D" id="3.40.50.1000">
    <property type="entry name" value="HAD superfamily/HAD-like"/>
    <property type="match status" value="2"/>
</dbReference>
<dbReference type="PANTHER" id="PTHR12210">
    <property type="entry name" value="DULLARD PROTEIN PHOSPHATASE"/>
    <property type="match status" value="1"/>
</dbReference>